<name>A0AAW1S3L7_9CHLO</name>
<evidence type="ECO:0000256" key="2">
    <source>
        <dbReference type="SAM" id="MobiDB-lite"/>
    </source>
</evidence>
<gene>
    <name evidence="3" type="ORF">WJX74_006650</name>
</gene>
<evidence type="ECO:0000313" key="3">
    <source>
        <dbReference type="EMBL" id="KAK9840276.1"/>
    </source>
</evidence>
<dbReference type="AlphaFoldDB" id="A0AAW1S3L7"/>
<keyword evidence="1" id="KW-0175">Coiled coil</keyword>
<sequence>MVPIPTHQQTFHRTHVDGPDKAVPDLADETPRNRRSHPLQIHDLCLDAAGFAGCVFDSADVTIFFTMCSEALSAKTAASEVLQERVDKASESMQEQEVKVAQALEKGAAMSEDTCFLEKQLEAVIKERSTAKEKAASLEREREYLLEERIILRRQLDSHEASSEAHEPWLTQMLEGRLEEEHQRRAQAEMELDREHAEVETLRQVIMDLESKHVARRTEWQEREASLMRCLEVADLASSCDQRKTSTTSAFVAGLLSGVKSGIKPASASMLRSASSPLQEEATPRHVEYISGTHLLAHEAAENITDDDSCRMRVKRWRRELPLGRSGSATTRRNTSDPKGHAQLAQAW</sequence>
<evidence type="ECO:0000313" key="4">
    <source>
        <dbReference type="Proteomes" id="UP001438707"/>
    </source>
</evidence>
<evidence type="ECO:0000256" key="1">
    <source>
        <dbReference type="SAM" id="Coils"/>
    </source>
</evidence>
<protein>
    <submittedName>
        <fullName evidence="3">Uncharacterized protein</fullName>
    </submittedName>
</protein>
<proteinExistence type="predicted"/>
<keyword evidence="4" id="KW-1185">Reference proteome</keyword>
<dbReference type="EMBL" id="JALJOS010000004">
    <property type="protein sequence ID" value="KAK9840276.1"/>
    <property type="molecule type" value="Genomic_DNA"/>
</dbReference>
<organism evidence="3 4">
    <name type="scientific">Apatococcus lobatus</name>
    <dbReference type="NCBI Taxonomy" id="904363"/>
    <lineage>
        <taxon>Eukaryota</taxon>
        <taxon>Viridiplantae</taxon>
        <taxon>Chlorophyta</taxon>
        <taxon>core chlorophytes</taxon>
        <taxon>Trebouxiophyceae</taxon>
        <taxon>Chlorellales</taxon>
        <taxon>Chlorellaceae</taxon>
        <taxon>Apatococcus</taxon>
    </lineage>
</organism>
<dbReference type="Proteomes" id="UP001438707">
    <property type="component" value="Unassembled WGS sequence"/>
</dbReference>
<accession>A0AAW1S3L7</accession>
<feature type="region of interest" description="Disordered" evidence="2">
    <location>
        <begin position="1"/>
        <end position="34"/>
    </location>
</feature>
<feature type="coiled-coil region" evidence="1">
    <location>
        <begin position="79"/>
        <end position="212"/>
    </location>
</feature>
<feature type="region of interest" description="Disordered" evidence="2">
    <location>
        <begin position="321"/>
        <end position="348"/>
    </location>
</feature>
<feature type="compositionally biased region" description="Basic and acidic residues" evidence="2">
    <location>
        <begin position="14"/>
        <end position="23"/>
    </location>
</feature>
<comment type="caution">
    <text evidence="3">The sequence shown here is derived from an EMBL/GenBank/DDBJ whole genome shotgun (WGS) entry which is preliminary data.</text>
</comment>
<reference evidence="3 4" key="1">
    <citation type="journal article" date="2024" name="Nat. Commun.">
        <title>Phylogenomics reveals the evolutionary origins of lichenization in chlorophyte algae.</title>
        <authorList>
            <person name="Puginier C."/>
            <person name="Libourel C."/>
            <person name="Otte J."/>
            <person name="Skaloud P."/>
            <person name="Haon M."/>
            <person name="Grisel S."/>
            <person name="Petersen M."/>
            <person name="Berrin J.G."/>
            <person name="Delaux P.M."/>
            <person name="Dal Grande F."/>
            <person name="Keller J."/>
        </authorList>
    </citation>
    <scope>NUCLEOTIDE SEQUENCE [LARGE SCALE GENOMIC DNA]</scope>
    <source>
        <strain evidence="3 4">SAG 2145</strain>
    </source>
</reference>
<feature type="compositionally biased region" description="Polar residues" evidence="2">
    <location>
        <begin position="1"/>
        <end position="11"/>
    </location>
</feature>